<comment type="caution">
    <text evidence="2">The sequence shown here is derived from an EMBL/GenBank/DDBJ whole genome shotgun (WGS) entry which is preliminary data.</text>
</comment>
<dbReference type="RefSeq" id="WP_129174512.1">
    <property type="nucleotide sequence ID" value="NZ_JACCBI010000001.1"/>
</dbReference>
<keyword evidence="3" id="KW-1185">Reference proteome</keyword>
<dbReference type="Proteomes" id="UP000292686">
    <property type="component" value="Unassembled WGS sequence"/>
</dbReference>
<protein>
    <submittedName>
        <fullName evidence="2">Uncharacterized protein</fullName>
    </submittedName>
</protein>
<dbReference type="AlphaFoldDB" id="A0A4Q2M3Q1"/>
<reference evidence="1 4" key="2">
    <citation type="submission" date="2020-07" db="EMBL/GenBank/DDBJ databases">
        <title>Sequencing the genomes of 1000 actinobacteria strains.</title>
        <authorList>
            <person name="Klenk H.-P."/>
        </authorList>
    </citation>
    <scope>NUCLEOTIDE SEQUENCE [LARGE SCALE GENOMIC DNA]</scope>
    <source>
        <strain evidence="1 4">DSM 23870</strain>
    </source>
</reference>
<evidence type="ECO:0000313" key="2">
    <source>
        <dbReference type="EMBL" id="RXZ86634.1"/>
    </source>
</evidence>
<evidence type="ECO:0000313" key="3">
    <source>
        <dbReference type="Proteomes" id="UP000292686"/>
    </source>
</evidence>
<sequence length="64" mass="7489">MRPDPRAHEAVELLRSARPSDGRWIQEIRYEGRVWFDIDVPAGEPSRWVTFLAERALARWDALA</sequence>
<name>A0A4Q2M3Q1_9MICO</name>
<dbReference type="EMBL" id="SDPM01000004">
    <property type="protein sequence ID" value="RXZ86634.1"/>
    <property type="molecule type" value="Genomic_DNA"/>
</dbReference>
<evidence type="ECO:0000313" key="4">
    <source>
        <dbReference type="Proteomes" id="UP000581087"/>
    </source>
</evidence>
<dbReference type="OrthoDB" id="370326at2"/>
<dbReference type="EMBL" id="JACCBI010000001">
    <property type="protein sequence ID" value="NYD66309.1"/>
    <property type="molecule type" value="Genomic_DNA"/>
</dbReference>
<gene>
    <name evidence="1" type="ORF">BJ972_000828</name>
    <name evidence="2" type="ORF">ESP50_09600</name>
</gene>
<proteinExistence type="predicted"/>
<reference evidence="2 3" key="1">
    <citation type="submission" date="2019-01" db="EMBL/GenBank/DDBJ databases">
        <title>Agromyces.</title>
        <authorList>
            <person name="Li J."/>
        </authorList>
    </citation>
    <scope>NUCLEOTIDE SEQUENCE [LARGE SCALE GENOMIC DNA]</scope>
    <source>
        <strain evidence="2 3">DSM 23870</strain>
    </source>
</reference>
<accession>A0A4Q2M3Q1</accession>
<evidence type="ECO:0000313" key="1">
    <source>
        <dbReference type="EMBL" id="NYD66309.1"/>
    </source>
</evidence>
<dbReference type="Proteomes" id="UP000581087">
    <property type="component" value="Unassembled WGS sequence"/>
</dbReference>
<organism evidence="2 3">
    <name type="scientific">Agromyces atrinae</name>
    <dbReference type="NCBI Taxonomy" id="592376"/>
    <lineage>
        <taxon>Bacteria</taxon>
        <taxon>Bacillati</taxon>
        <taxon>Actinomycetota</taxon>
        <taxon>Actinomycetes</taxon>
        <taxon>Micrococcales</taxon>
        <taxon>Microbacteriaceae</taxon>
        <taxon>Agromyces</taxon>
    </lineage>
</organism>